<keyword evidence="4" id="KW-0812">Transmembrane</keyword>
<keyword evidence="6" id="KW-1133">Transmembrane helix</keyword>
<evidence type="ECO:0000256" key="8">
    <source>
        <dbReference type="ARBA" id="ARBA00023136"/>
    </source>
</evidence>
<comment type="caution">
    <text evidence="10">The sequence shown here is derived from an EMBL/GenBank/DDBJ whole genome shotgun (WGS) entry which is preliminary data.</text>
</comment>
<reference evidence="10 11" key="1">
    <citation type="journal article" date="2017" name="PLoS Biol.">
        <title>The sea cucumber genome provides insights into morphological evolution and visceral regeneration.</title>
        <authorList>
            <person name="Zhang X."/>
            <person name="Sun L."/>
            <person name="Yuan J."/>
            <person name="Sun Y."/>
            <person name="Gao Y."/>
            <person name="Zhang L."/>
            <person name="Li S."/>
            <person name="Dai H."/>
            <person name="Hamel J.F."/>
            <person name="Liu C."/>
            <person name="Yu Y."/>
            <person name="Liu S."/>
            <person name="Lin W."/>
            <person name="Guo K."/>
            <person name="Jin S."/>
            <person name="Xu P."/>
            <person name="Storey K.B."/>
            <person name="Huan P."/>
            <person name="Zhang T."/>
            <person name="Zhou Y."/>
            <person name="Zhang J."/>
            <person name="Lin C."/>
            <person name="Li X."/>
            <person name="Xing L."/>
            <person name="Huo D."/>
            <person name="Sun M."/>
            <person name="Wang L."/>
            <person name="Mercier A."/>
            <person name="Li F."/>
            <person name="Yang H."/>
            <person name="Xiang J."/>
        </authorList>
    </citation>
    <scope>NUCLEOTIDE SEQUENCE [LARGE SCALE GENOMIC DNA]</scope>
    <source>
        <strain evidence="10">Shaxun</strain>
        <tissue evidence="10">Muscle</tissue>
    </source>
</reference>
<dbReference type="STRING" id="307972.A0A2G8K3R6"/>
<organism evidence="10 11">
    <name type="scientific">Stichopus japonicus</name>
    <name type="common">Sea cucumber</name>
    <dbReference type="NCBI Taxonomy" id="307972"/>
    <lineage>
        <taxon>Eukaryota</taxon>
        <taxon>Metazoa</taxon>
        <taxon>Echinodermata</taxon>
        <taxon>Eleutherozoa</taxon>
        <taxon>Echinozoa</taxon>
        <taxon>Holothuroidea</taxon>
        <taxon>Aspidochirotacea</taxon>
        <taxon>Aspidochirotida</taxon>
        <taxon>Stichopodidae</taxon>
        <taxon>Apostichopus</taxon>
    </lineage>
</organism>
<keyword evidence="3" id="KW-0808">Transferase</keyword>
<evidence type="ECO:0000256" key="6">
    <source>
        <dbReference type="ARBA" id="ARBA00022989"/>
    </source>
</evidence>
<keyword evidence="9" id="KW-0325">Glycoprotein</keyword>
<evidence type="ECO:0000313" key="10">
    <source>
        <dbReference type="EMBL" id="PIK42605.1"/>
    </source>
</evidence>
<dbReference type="GO" id="GO:0000139">
    <property type="term" value="C:Golgi membrane"/>
    <property type="evidence" value="ECO:0007669"/>
    <property type="project" value="UniProtKB-SubCell"/>
</dbReference>
<evidence type="ECO:0008006" key="12">
    <source>
        <dbReference type="Google" id="ProtNLM"/>
    </source>
</evidence>
<evidence type="ECO:0000313" key="11">
    <source>
        <dbReference type="Proteomes" id="UP000230750"/>
    </source>
</evidence>
<dbReference type="InterPro" id="IPR007734">
    <property type="entry name" value="Heparan_SO4_2-O-STrfase"/>
</dbReference>
<dbReference type="Pfam" id="PF03567">
    <property type="entry name" value="Sulfotransfer_2"/>
    <property type="match status" value="1"/>
</dbReference>
<dbReference type="PANTHER" id="PTHR12129:SF15">
    <property type="entry name" value="URONYL 2-SULFOTRANSFERASE"/>
    <property type="match status" value="1"/>
</dbReference>
<comment type="subcellular location">
    <subcellularLocation>
        <location evidence="1">Golgi apparatus membrane</location>
        <topology evidence="1">Single-pass type II membrane protein</topology>
    </subcellularLocation>
</comment>
<evidence type="ECO:0000256" key="4">
    <source>
        <dbReference type="ARBA" id="ARBA00022692"/>
    </source>
</evidence>
<evidence type="ECO:0000256" key="5">
    <source>
        <dbReference type="ARBA" id="ARBA00022968"/>
    </source>
</evidence>
<keyword evidence="5" id="KW-0735">Signal-anchor</keyword>
<dbReference type="SUPFAM" id="SSF52540">
    <property type="entry name" value="P-loop containing nucleoside triphosphate hydrolases"/>
    <property type="match status" value="1"/>
</dbReference>
<evidence type="ECO:0000256" key="9">
    <source>
        <dbReference type="ARBA" id="ARBA00023180"/>
    </source>
</evidence>
<protein>
    <recommendedName>
        <fullName evidence="12">Uronyl 2-sulfotransferase</fullName>
    </recommendedName>
</protein>
<dbReference type="Gene3D" id="3.40.50.300">
    <property type="entry name" value="P-loop containing nucleotide triphosphate hydrolases"/>
    <property type="match status" value="1"/>
</dbReference>
<name>A0A2G8K3R6_STIJA</name>
<dbReference type="AlphaFoldDB" id="A0A2G8K3R6"/>
<comment type="similarity">
    <text evidence="2">Belongs to the sulfotransferase 3 family.</text>
</comment>
<evidence type="ECO:0000256" key="7">
    <source>
        <dbReference type="ARBA" id="ARBA00023034"/>
    </source>
</evidence>
<sequence length="226" mass="26940">MDLRKTPEEKIKQINETLACRKNPSFIYSHLKFIKFGQDEGTPMYISIIRDPIDRLVSLYYFKRYGDSFSENSTKMSQMFKEKMKARNLIDASFDECVSMQQKECFSEWALNSLVYHYSGYDNLCDNHDWECMSAKAKENVKKHYTLVGMLEDYHNFVRVLEKMIPEVFLGIDSFYRSDFAEMKTRQKLPPSEKVRNILRQNMKNDYDFYEFVKSEFSLLKQKLGL</sequence>
<dbReference type="PANTHER" id="PTHR12129">
    <property type="entry name" value="HEPARAN SULFATE 2-O-SULFOTRANSFERASE"/>
    <property type="match status" value="1"/>
</dbReference>
<keyword evidence="8" id="KW-0472">Membrane</keyword>
<keyword evidence="11" id="KW-1185">Reference proteome</keyword>
<dbReference type="EMBL" id="MRZV01000921">
    <property type="protein sequence ID" value="PIK42605.1"/>
    <property type="molecule type" value="Genomic_DNA"/>
</dbReference>
<dbReference type="InterPro" id="IPR005331">
    <property type="entry name" value="Sulfotransferase"/>
</dbReference>
<evidence type="ECO:0000256" key="1">
    <source>
        <dbReference type="ARBA" id="ARBA00004323"/>
    </source>
</evidence>
<dbReference type="GO" id="GO:0008146">
    <property type="term" value="F:sulfotransferase activity"/>
    <property type="evidence" value="ECO:0007669"/>
    <property type="project" value="InterPro"/>
</dbReference>
<proteinExistence type="inferred from homology"/>
<keyword evidence="7" id="KW-0333">Golgi apparatus</keyword>
<dbReference type="OrthoDB" id="10019582at2759"/>
<gene>
    <name evidence="10" type="ORF">BSL78_20531</name>
</gene>
<dbReference type="InterPro" id="IPR027417">
    <property type="entry name" value="P-loop_NTPase"/>
</dbReference>
<dbReference type="Proteomes" id="UP000230750">
    <property type="component" value="Unassembled WGS sequence"/>
</dbReference>
<evidence type="ECO:0000256" key="3">
    <source>
        <dbReference type="ARBA" id="ARBA00022679"/>
    </source>
</evidence>
<evidence type="ECO:0000256" key="2">
    <source>
        <dbReference type="ARBA" id="ARBA00010569"/>
    </source>
</evidence>
<accession>A0A2G8K3R6</accession>